<dbReference type="Proteomes" id="UP000280066">
    <property type="component" value="Unassembled WGS sequence"/>
</dbReference>
<proteinExistence type="predicted"/>
<protein>
    <recommendedName>
        <fullName evidence="3">ATP-binding protein</fullName>
    </recommendedName>
</protein>
<reference evidence="1 2" key="1">
    <citation type="submission" date="2018-12" db="EMBL/GenBank/DDBJ databases">
        <authorList>
            <person name="Feng G."/>
            <person name="Zhu H."/>
        </authorList>
    </citation>
    <scope>NUCLEOTIDE SEQUENCE [LARGE SCALE GENOMIC DNA]</scope>
    <source>
        <strain evidence="1 2">9PBR-2</strain>
    </source>
</reference>
<dbReference type="EMBL" id="RWIS01000018">
    <property type="protein sequence ID" value="RSK24180.1"/>
    <property type="molecule type" value="Genomic_DNA"/>
</dbReference>
<accession>A0A3R9U6Y2</accession>
<evidence type="ECO:0008006" key="3">
    <source>
        <dbReference type="Google" id="ProtNLM"/>
    </source>
</evidence>
<comment type="caution">
    <text evidence="1">The sequence shown here is derived from an EMBL/GenBank/DDBJ whole genome shotgun (WGS) entry which is preliminary data.</text>
</comment>
<gene>
    <name evidence="1" type="ORF">EI290_20585</name>
</gene>
<dbReference type="InterPro" id="IPR027417">
    <property type="entry name" value="P-loop_NTPase"/>
</dbReference>
<organism evidence="1 2">
    <name type="scientific">Hymenobacter metallilatus</name>
    <dbReference type="NCBI Taxonomy" id="2493666"/>
    <lineage>
        <taxon>Bacteria</taxon>
        <taxon>Pseudomonadati</taxon>
        <taxon>Bacteroidota</taxon>
        <taxon>Cytophagia</taxon>
        <taxon>Cytophagales</taxon>
        <taxon>Hymenobacteraceae</taxon>
        <taxon>Hymenobacter</taxon>
    </lineage>
</organism>
<dbReference type="AlphaFoldDB" id="A0A3R9U6Y2"/>
<sequence length="220" mass="23612">MPATRAGLGSLDALFTPIGVKDTRRPAGEALALPGDLGRFVGVIERHEYALVLRGDKGAGKTRLLYQLKNLFASVGLSVASFSLEIDKNSTVVAKNTAAYIAPANRVRIKIASEVPQGLATIRQAAEHFDVVAIDSWSKIPGTSPTDFDALRKAYPRTVFLVIFQSTTAGTARGGSSSEYDASAVCQVDLPGIAHFEKNRYATGPADELRYDVNEQRLTT</sequence>
<evidence type="ECO:0000313" key="1">
    <source>
        <dbReference type="EMBL" id="RSK24180.1"/>
    </source>
</evidence>
<name>A0A3R9U6Y2_9BACT</name>
<keyword evidence="2" id="KW-1185">Reference proteome</keyword>
<evidence type="ECO:0000313" key="2">
    <source>
        <dbReference type="Proteomes" id="UP000280066"/>
    </source>
</evidence>
<dbReference type="RefSeq" id="WP_125433536.1">
    <property type="nucleotide sequence ID" value="NZ_RWIS01000018.1"/>
</dbReference>
<dbReference type="SUPFAM" id="SSF52540">
    <property type="entry name" value="P-loop containing nucleoside triphosphate hydrolases"/>
    <property type="match status" value="1"/>
</dbReference>
<dbReference type="OrthoDB" id="9792687at2"/>